<feature type="transmembrane region" description="Helical" evidence="1">
    <location>
        <begin position="7"/>
        <end position="30"/>
    </location>
</feature>
<keyword evidence="1" id="KW-1133">Transmembrane helix</keyword>
<gene>
    <name evidence="2" type="ORF">SAMN02745131_00433</name>
</gene>
<dbReference type="Proteomes" id="UP000184048">
    <property type="component" value="Unassembled WGS sequence"/>
</dbReference>
<feature type="transmembrane region" description="Helical" evidence="1">
    <location>
        <begin position="42"/>
        <end position="67"/>
    </location>
</feature>
<dbReference type="AlphaFoldDB" id="A0A1M4TF46"/>
<keyword evidence="1" id="KW-0812">Transmembrane</keyword>
<reference evidence="2 3" key="1">
    <citation type="submission" date="2016-11" db="EMBL/GenBank/DDBJ databases">
        <authorList>
            <person name="Jaros S."/>
            <person name="Januszkiewicz K."/>
            <person name="Wedrychowicz H."/>
        </authorList>
    </citation>
    <scope>NUCLEOTIDE SEQUENCE [LARGE SCALE GENOMIC DNA]</scope>
    <source>
        <strain evidence="2 3">DSM 18119</strain>
    </source>
</reference>
<dbReference type="RefSeq" id="WP_072833572.1">
    <property type="nucleotide sequence ID" value="NZ_FQUU01000001.1"/>
</dbReference>
<keyword evidence="1" id="KW-0472">Membrane</keyword>
<keyword evidence="3" id="KW-1185">Reference proteome</keyword>
<evidence type="ECO:0000256" key="1">
    <source>
        <dbReference type="SAM" id="Phobius"/>
    </source>
</evidence>
<evidence type="ECO:0000313" key="3">
    <source>
        <dbReference type="Proteomes" id="UP000184048"/>
    </source>
</evidence>
<organism evidence="2 3">
    <name type="scientific">Flavisolibacter ginsengisoli DSM 18119</name>
    <dbReference type="NCBI Taxonomy" id="1121884"/>
    <lineage>
        <taxon>Bacteria</taxon>
        <taxon>Pseudomonadati</taxon>
        <taxon>Bacteroidota</taxon>
        <taxon>Chitinophagia</taxon>
        <taxon>Chitinophagales</taxon>
        <taxon>Chitinophagaceae</taxon>
        <taxon>Flavisolibacter</taxon>
    </lineage>
</organism>
<proteinExistence type="predicted"/>
<sequence length="74" mass="8286">MKKVSKYVYFLLKNTFVITAISLLLAWLGGDRSLFEILFGSIGFFGAILTINLFFVHVLVVILGVIFRNNDSNG</sequence>
<protein>
    <submittedName>
        <fullName evidence="2">Uncharacterized protein</fullName>
    </submittedName>
</protein>
<name>A0A1M4TF46_9BACT</name>
<evidence type="ECO:0000313" key="2">
    <source>
        <dbReference type="EMBL" id="SHE42964.1"/>
    </source>
</evidence>
<dbReference type="EMBL" id="FQUU01000001">
    <property type="protein sequence ID" value="SHE42964.1"/>
    <property type="molecule type" value="Genomic_DNA"/>
</dbReference>
<accession>A0A1M4TF46</accession>